<keyword evidence="2" id="KW-0413">Isomerase</keyword>
<evidence type="ECO:0000259" key="1">
    <source>
        <dbReference type="Pfam" id="PF01261"/>
    </source>
</evidence>
<gene>
    <name evidence="2" type="ORF">L1857_18950</name>
</gene>
<dbReference type="SUPFAM" id="SSF51658">
    <property type="entry name" value="Xylose isomerase-like"/>
    <property type="match status" value="1"/>
</dbReference>
<sequence>MPLRQQATTPPSEPVRLAGIGDEAAPDIAGQVAAVRRLGWTALELRTVDGIPVAALDAHRVRSIRDELDRAGIHVVCLDSRIGGWARPVSTGFATDLAELDTLIGHGAILAVRAIRIMSYPNDGLPETRWRATVVDRVRQLTDRAAGAGFVLLHENCSGWAGQSAERALDLLAAVGNPALRLLFDTGNGVAHGYDGLSMLAELVPHVAHVHVKDGVATPEGPRFTLPGDGDARVADCLRLLLDHGYRGAVSLEPHLAVAPHAGRVVAGADGVARFVEAGRRLDALVHEPARRAVAG</sequence>
<dbReference type="PANTHER" id="PTHR12110">
    <property type="entry name" value="HYDROXYPYRUVATE ISOMERASE"/>
    <property type="match status" value="1"/>
</dbReference>
<dbReference type="Pfam" id="PF01261">
    <property type="entry name" value="AP_endonuc_2"/>
    <property type="match status" value="1"/>
</dbReference>
<dbReference type="Gene3D" id="3.20.20.150">
    <property type="entry name" value="Divalent-metal-dependent TIM barrel enzymes"/>
    <property type="match status" value="1"/>
</dbReference>
<dbReference type="RefSeq" id="WP_249465792.1">
    <property type="nucleotide sequence ID" value="NZ_CP091196.1"/>
</dbReference>
<protein>
    <submittedName>
        <fullName evidence="2">Sugar phosphate isomerase/epimerase</fullName>
    </submittedName>
</protein>
<dbReference type="InterPro" id="IPR050312">
    <property type="entry name" value="IolE/XylAMocC-like"/>
</dbReference>
<dbReference type="InterPro" id="IPR013022">
    <property type="entry name" value="Xyl_isomerase-like_TIM-brl"/>
</dbReference>
<name>A0ABY4NXE9_9PSEU</name>
<proteinExistence type="predicted"/>
<dbReference type="InterPro" id="IPR036237">
    <property type="entry name" value="Xyl_isomerase-like_sf"/>
</dbReference>
<dbReference type="GO" id="GO:0016853">
    <property type="term" value="F:isomerase activity"/>
    <property type="evidence" value="ECO:0007669"/>
    <property type="project" value="UniProtKB-KW"/>
</dbReference>
<keyword evidence="3" id="KW-1185">Reference proteome</keyword>
<feature type="domain" description="Xylose isomerase-like TIM barrel" evidence="1">
    <location>
        <begin position="32"/>
        <end position="255"/>
    </location>
</feature>
<accession>A0ABY4NXE9</accession>
<organism evidence="2 3">
    <name type="scientific">Amycolatopsis thermalba</name>
    <dbReference type="NCBI Taxonomy" id="944492"/>
    <lineage>
        <taxon>Bacteria</taxon>
        <taxon>Bacillati</taxon>
        <taxon>Actinomycetota</taxon>
        <taxon>Actinomycetes</taxon>
        <taxon>Pseudonocardiales</taxon>
        <taxon>Pseudonocardiaceae</taxon>
        <taxon>Amycolatopsis</taxon>
    </lineage>
</organism>
<dbReference type="EMBL" id="CP091196">
    <property type="protein sequence ID" value="UQS24750.1"/>
    <property type="molecule type" value="Genomic_DNA"/>
</dbReference>
<evidence type="ECO:0000313" key="2">
    <source>
        <dbReference type="EMBL" id="UQS24750.1"/>
    </source>
</evidence>
<evidence type="ECO:0000313" key="3">
    <source>
        <dbReference type="Proteomes" id="UP000830158"/>
    </source>
</evidence>
<dbReference type="Proteomes" id="UP000830158">
    <property type="component" value="Chromosome"/>
</dbReference>
<reference evidence="2" key="1">
    <citation type="submission" date="2022-01" db="EMBL/GenBank/DDBJ databases">
        <title>PSI-footprinting approach for the identification of protein synthesis inhibitor producers.</title>
        <authorList>
            <person name="Handel F."/>
            <person name="Kulik A."/>
            <person name="Wex K.W."/>
            <person name="Berscheid A."/>
            <person name="Saur J.S."/>
            <person name="Winkler A."/>
            <person name="Wibberg D."/>
            <person name="Kalinowski J."/>
            <person name="Broetz-Oesterhelt H."/>
            <person name="Mast Y."/>
        </authorList>
    </citation>
    <scope>NUCLEOTIDE SEQUENCE</scope>
    <source>
        <strain evidence="2">KNN 49.3e</strain>
    </source>
</reference>